<dbReference type="PROSITE" id="PS51031">
    <property type="entry name" value="BESS"/>
    <property type="match status" value="1"/>
</dbReference>
<proteinExistence type="predicted"/>
<dbReference type="GO" id="GO:0006357">
    <property type="term" value="P:regulation of transcription by RNA polymerase II"/>
    <property type="evidence" value="ECO:0007669"/>
    <property type="project" value="TreeGrafter"/>
</dbReference>
<feature type="region of interest" description="Disordered" evidence="2">
    <location>
        <begin position="145"/>
        <end position="176"/>
    </location>
</feature>
<evidence type="ECO:0000259" key="5">
    <source>
        <dbReference type="PROSITE" id="PS51031"/>
    </source>
</evidence>
<gene>
    <name evidence="6" type="ORF">MEUPH1_LOCUS2566</name>
</gene>
<dbReference type="SMART" id="SM00595">
    <property type="entry name" value="MADF"/>
    <property type="match status" value="1"/>
</dbReference>
<dbReference type="PROSITE" id="PS51029">
    <property type="entry name" value="MADF"/>
    <property type="match status" value="1"/>
</dbReference>
<dbReference type="InterPro" id="IPR001005">
    <property type="entry name" value="SANT/Myb"/>
</dbReference>
<dbReference type="CDD" id="cd00167">
    <property type="entry name" value="SANT"/>
    <property type="match status" value="1"/>
</dbReference>
<dbReference type="Gene3D" id="1.10.10.60">
    <property type="entry name" value="Homeodomain-like"/>
    <property type="match status" value="1"/>
</dbReference>
<dbReference type="InterPro" id="IPR039353">
    <property type="entry name" value="TF_Adf1"/>
</dbReference>
<evidence type="ECO:0000256" key="1">
    <source>
        <dbReference type="PROSITE-ProRule" id="PRU00371"/>
    </source>
</evidence>
<dbReference type="Pfam" id="PF10545">
    <property type="entry name" value="MADF_DNA_bdg"/>
    <property type="match status" value="1"/>
</dbReference>
<keyword evidence="1" id="KW-0539">Nucleus</keyword>
<dbReference type="InterPro" id="IPR006578">
    <property type="entry name" value="MADF-dom"/>
</dbReference>
<dbReference type="GO" id="GO:0005667">
    <property type="term" value="C:transcription regulator complex"/>
    <property type="evidence" value="ECO:0007669"/>
    <property type="project" value="TreeGrafter"/>
</dbReference>
<feature type="domain" description="Myb-like" evidence="3">
    <location>
        <begin position="19"/>
        <end position="85"/>
    </location>
</feature>
<dbReference type="EMBL" id="CARXXK010000001">
    <property type="protein sequence ID" value="CAI6345568.1"/>
    <property type="molecule type" value="Genomic_DNA"/>
</dbReference>
<dbReference type="PANTHER" id="PTHR12243">
    <property type="entry name" value="MADF DOMAIN TRANSCRIPTION FACTOR"/>
    <property type="match status" value="1"/>
</dbReference>
<reference evidence="6 7" key="1">
    <citation type="submission" date="2023-01" db="EMBL/GenBank/DDBJ databases">
        <authorList>
            <person name="Whitehead M."/>
        </authorList>
    </citation>
    <scope>NUCLEOTIDE SEQUENCE [LARGE SCALE GENOMIC DNA]</scope>
</reference>
<accession>A0AAV0VS33</accession>
<dbReference type="Proteomes" id="UP001160148">
    <property type="component" value="Unassembled WGS sequence"/>
</dbReference>
<dbReference type="GO" id="GO:0005634">
    <property type="term" value="C:nucleus"/>
    <property type="evidence" value="ECO:0007669"/>
    <property type="project" value="UniProtKB-SubCell"/>
</dbReference>
<evidence type="ECO:0000256" key="2">
    <source>
        <dbReference type="SAM" id="MobiDB-lite"/>
    </source>
</evidence>
<dbReference type="PANTHER" id="PTHR12243:SF60">
    <property type="entry name" value="SI:CH211-15D5.12-RELATED"/>
    <property type="match status" value="1"/>
</dbReference>
<evidence type="ECO:0008006" key="8">
    <source>
        <dbReference type="Google" id="ProtNLM"/>
    </source>
</evidence>
<feature type="domain" description="BESS" evidence="5">
    <location>
        <begin position="231"/>
        <end position="270"/>
    </location>
</feature>
<feature type="domain" description="MADF" evidence="4">
    <location>
        <begin position="34"/>
        <end position="122"/>
    </location>
</feature>
<comment type="subcellular location">
    <subcellularLocation>
        <location evidence="1">Nucleus</location>
    </subcellularLocation>
</comment>
<keyword evidence="7" id="KW-1185">Reference proteome</keyword>
<dbReference type="PROSITE" id="PS50090">
    <property type="entry name" value="MYB_LIKE"/>
    <property type="match status" value="1"/>
</dbReference>
<dbReference type="GO" id="GO:0003677">
    <property type="term" value="F:DNA binding"/>
    <property type="evidence" value="ECO:0007669"/>
    <property type="project" value="InterPro"/>
</dbReference>
<evidence type="ECO:0000313" key="6">
    <source>
        <dbReference type="EMBL" id="CAI6345568.1"/>
    </source>
</evidence>
<organism evidence="6 7">
    <name type="scientific">Macrosiphum euphorbiae</name>
    <name type="common">potato aphid</name>
    <dbReference type="NCBI Taxonomy" id="13131"/>
    <lineage>
        <taxon>Eukaryota</taxon>
        <taxon>Metazoa</taxon>
        <taxon>Ecdysozoa</taxon>
        <taxon>Arthropoda</taxon>
        <taxon>Hexapoda</taxon>
        <taxon>Insecta</taxon>
        <taxon>Pterygota</taxon>
        <taxon>Neoptera</taxon>
        <taxon>Paraneoptera</taxon>
        <taxon>Hemiptera</taxon>
        <taxon>Sternorrhyncha</taxon>
        <taxon>Aphidomorpha</taxon>
        <taxon>Aphidoidea</taxon>
        <taxon>Aphididae</taxon>
        <taxon>Macrosiphini</taxon>
        <taxon>Macrosiphum</taxon>
    </lineage>
</organism>
<name>A0AAV0VS33_9HEMI</name>
<protein>
    <recommendedName>
        <fullName evidence="8">Transcription factor Adf-1</fullName>
    </recommendedName>
</protein>
<comment type="caution">
    <text evidence="6">The sequence shown here is derived from an EMBL/GenBank/DDBJ whole genome shotgun (WGS) entry which is preliminary data.</text>
</comment>
<dbReference type="AlphaFoldDB" id="A0AAV0VS33"/>
<evidence type="ECO:0000259" key="3">
    <source>
        <dbReference type="PROSITE" id="PS50090"/>
    </source>
</evidence>
<sequence length="344" mass="39002">MCKSSTNSINILDRSLVFKKTMESKSFNSVDDEKLIECVRNYPVLYKLSDKNYKDNSVKENAWKEIAHFVGKNVNDCKTRWRTVRDSYKKNLKKRKLGTGSAAPTKSKYNDDALSFLNNIEDERRTKSNIAYNENLNYSEVMENESFNQTAESEENSFSNNSGQVSLETDNSIVDQPLENEIRDSLTDRFRKPYEKPKKIGTKDKIIEEIKKGREERLAALKEMRRGELCNDPIQIFFKSMASTVATFPPELAVEAKTRVFNIISELELRAIKAKASNTTSVEPIVPVSPIPSKQIVQTIFVEEGSSSSATSATSSVSCPTAAENSSFAFLQYYNNDNNDNNDY</sequence>
<evidence type="ECO:0000313" key="7">
    <source>
        <dbReference type="Proteomes" id="UP001160148"/>
    </source>
</evidence>
<dbReference type="SMART" id="SM00717">
    <property type="entry name" value="SANT"/>
    <property type="match status" value="1"/>
</dbReference>
<evidence type="ECO:0000259" key="4">
    <source>
        <dbReference type="PROSITE" id="PS51029"/>
    </source>
</evidence>
<dbReference type="InterPro" id="IPR004210">
    <property type="entry name" value="BESS_motif"/>
</dbReference>
<feature type="compositionally biased region" description="Polar residues" evidence="2">
    <location>
        <begin position="163"/>
        <end position="174"/>
    </location>
</feature>